<dbReference type="AlphaFoldDB" id="A0AA35WGU0"/>
<gene>
    <name evidence="2" type="ORF">GBAR_LOCUS10276</name>
</gene>
<feature type="domain" description="DUF7700" evidence="1">
    <location>
        <begin position="9"/>
        <end position="123"/>
    </location>
</feature>
<dbReference type="Pfam" id="PF24777">
    <property type="entry name" value="DUF7700"/>
    <property type="match status" value="2"/>
</dbReference>
<dbReference type="Proteomes" id="UP001174909">
    <property type="component" value="Unassembled WGS sequence"/>
</dbReference>
<reference evidence="2" key="1">
    <citation type="submission" date="2023-03" db="EMBL/GenBank/DDBJ databases">
        <authorList>
            <person name="Steffen K."/>
            <person name="Cardenas P."/>
        </authorList>
    </citation>
    <scope>NUCLEOTIDE SEQUENCE</scope>
</reference>
<name>A0AA35WGU0_GEOBA</name>
<evidence type="ECO:0000259" key="1">
    <source>
        <dbReference type="Pfam" id="PF24777"/>
    </source>
</evidence>
<dbReference type="EMBL" id="CASHTH010001562">
    <property type="protein sequence ID" value="CAI8016781.1"/>
    <property type="molecule type" value="Genomic_DNA"/>
</dbReference>
<dbReference type="InterPro" id="IPR056117">
    <property type="entry name" value="DUF7700"/>
</dbReference>
<organism evidence="2 3">
    <name type="scientific">Geodia barretti</name>
    <name type="common">Barrett's horny sponge</name>
    <dbReference type="NCBI Taxonomy" id="519541"/>
    <lineage>
        <taxon>Eukaryota</taxon>
        <taxon>Metazoa</taxon>
        <taxon>Porifera</taxon>
        <taxon>Demospongiae</taxon>
        <taxon>Heteroscleromorpha</taxon>
        <taxon>Tetractinellida</taxon>
        <taxon>Astrophorina</taxon>
        <taxon>Geodiidae</taxon>
        <taxon>Geodia</taxon>
    </lineage>
</organism>
<keyword evidence="3" id="KW-1185">Reference proteome</keyword>
<comment type="caution">
    <text evidence="2">The sequence shown here is derived from an EMBL/GenBank/DDBJ whole genome shotgun (WGS) entry which is preliminary data.</text>
</comment>
<evidence type="ECO:0000313" key="3">
    <source>
        <dbReference type="Proteomes" id="UP001174909"/>
    </source>
</evidence>
<accession>A0AA35WGU0</accession>
<evidence type="ECO:0000313" key="2">
    <source>
        <dbReference type="EMBL" id="CAI8016781.1"/>
    </source>
</evidence>
<sequence>MMQTGRVRVEAGNVTFVVQHELWDGNIQDHSDQGVAILAEVVGETALRFNCFDREKSYVYGPSGKDVKFRMDETVDGNPIGWTVKTLRTNIGTMLTEAGYPEAAGAVNLGAVDKALNEVEEAARYKFAAERNTVKHNRGTDVFEAGNIKFGLENRKLGSGDGGVAIHLLADLAGNTGRVFTEETELLAFDCFWDGPHYHYGPRNKNHRIYWDKTLVPDPLGWCLDQFKSKKLGAMLERAGYPGVAADLDEDLIASVLPAVEARAREMEAGGVPAEVTPNLVQ</sequence>
<proteinExistence type="predicted"/>
<feature type="domain" description="DUF7700" evidence="1">
    <location>
        <begin position="143"/>
        <end position="264"/>
    </location>
</feature>
<protein>
    <recommendedName>
        <fullName evidence="1">DUF7700 domain-containing protein</fullName>
    </recommendedName>
</protein>